<reference key="2">
    <citation type="submission" date="2011-04" db="EMBL/GenBank/DDBJ databases">
        <title>Complete sequence of plasmid 2 of Haliscomenobacter hydrossis DSM 1100.</title>
        <authorList>
            <consortium name="US DOE Joint Genome Institute (JGI-PGF)"/>
            <person name="Lucas S."/>
            <person name="Han J."/>
            <person name="Lapidus A."/>
            <person name="Bruce D."/>
            <person name="Goodwin L."/>
            <person name="Pitluck S."/>
            <person name="Peters L."/>
            <person name="Kyrpides N."/>
            <person name="Mavromatis K."/>
            <person name="Ivanova N."/>
            <person name="Ovchinnikova G."/>
            <person name="Pagani I."/>
            <person name="Daligault H."/>
            <person name="Detter J.C."/>
            <person name="Han C."/>
            <person name="Land M."/>
            <person name="Hauser L."/>
            <person name="Markowitz V."/>
            <person name="Cheng J.-F."/>
            <person name="Hugenholtz P."/>
            <person name="Woyke T."/>
            <person name="Wu D."/>
            <person name="Verbarg S."/>
            <person name="Frueling A."/>
            <person name="Brambilla E."/>
            <person name="Klenk H.-P."/>
            <person name="Eisen J.A."/>
        </authorList>
    </citation>
    <scope>NUCLEOTIDE SEQUENCE</scope>
    <source>
        <strain>DSM 1100</strain>
    </source>
</reference>
<gene>
    <name evidence="2" type="ordered locus">Halhy_6777</name>
</gene>
<keyword evidence="2" id="KW-0614">Plasmid</keyword>
<reference evidence="2 3" key="1">
    <citation type="journal article" date="2011" name="Stand. Genomic Sci.">
        <title>Complete genome sequence of Haliscomenobacter hydrossis type strain (O).</title>
        <authorList>
            <consortium name="US DOE Joint Genome Institute (JGI-PGF)"/>
            <person name="Daligault H."/>
            <person name="Lapidus A."/>
            <person name="Zeytun A."/>
            <person name="Nolan M."/>
            <person name="Lucas S."/>
            <person name="Del Rio T.G."/>
            <person name="Tice H."/>
            <person name="Cheng J.F."/>
            <person name="Tapia R."/>
            <person name="Han C."/>
            <person name="Goodwin L."/>
            <person name="Pitluck S."/>
            <person name="Liolios K."/>
            <person name="Pagani I."/>
            <person name="Ivanova N."/>
            <person name="Huntemann M."/>
            <person name="Mavromatis K."/>
            <person name="Mikhailova N."/>
            <person name="Pati A."/>
            <person name="Chen A."/>
            <person name="Palaniappan K."/>
            <person name="Land M."/>
            <person name="Hauser L."/>
            <person name="Brambilla E.M."/>
            <person name="Rohde M."/>
            <person name="Verbarg S."/>
            <person name="Goker M."/>
            <person name="Bristow J."/>
            <person name="Eisen J.A."/>
            <person name="Markowitz V."/>
            <person name="Hugenholtz P."/>
            <person name="Kyrpides N.C."/>
            <person name="Klenk H.P."/>
            <person name="Woyke T."/>
        </authorList>
    </citation>
    <scope>NUCLEOTIDE SEQUENCE [LARGE SCALE GENOMIC DNA]</scope>
    <source>
        <strain evidence="3">ATCC 27775 / DSM 1100 / LMG 10767 / O</strain>
        <plasmid evidence="3">Plasmid pHALHY02</plasmid>
    </source>
</reference>
<dbReference type="Proteomes" id="UP000008461">
    <property type="component" value="Plasmid pHALHY02"/>
</dbReference>
<keyword evidence="3" id="KW-1185">Reference proteome</keyword>
<keyword evidence="1" id="KW-0175">Coiled coil</keyword>
<name>F4L882_HALH1</name>
<dbReference type="EMBL" id="CP002693">
    <property type="protein sequence ID" value="AEE54590.1"/>
    <property type="molecule type" value="Genomic_DNA"/>
</dbReference>
<dbReference type="GO" id="GO:0003677">
    <property type="term" value="F:DNA binding"/>
    <property type="evidence" value="ECO:0007669"/>
    <property type="project" value="InterPro"/>
</dbReference>
<evidence type="ECO:0008006" key="4">
    <source>
        <dbReference type="Google" id="ProtNLM"/>
    </source>
</evidence>
<dbReference type="OrthoDB" id="7865033at2"/>
<dbReference type="KEGG" id="hhy:Halhy_6777"/>
<evidence type="ECO:0000313" key="2">
    <source>
        <dbReference type="EMBL" id="AEE54590.1"/>
    </source>
</evidence>
<protein>
    <recommendedName>
        <fullName evidence="4">Helix-turn-helix domain protein</fullName>
    </recommendedName>
</protein>
<accession>F4L882</accession>
<dbReference type="InterPro" id="IPR010982">
    <property type="entry name" value="Lambda_DNA-bd_dom_sf"/>
</dbReference>
<dbReference type="RefSeq" id="WP_013769106.1">
    <property type="nucleotide sequence ID" value="NC_015512.1"/>
</dbReference>
<evidence type="ECO:0000313" key="3">
    <source>
        <dbReference type="Proteomes" id="UP000008461"/>
    </source>
</evidence>
<dbReference type="SUPFAM" id="SSF47413">
    <property type="entry name" value="lambda repressor-like DNA-binding domains"/>
    <property type="match status" value="1"/>
</dbReference>
<evidence type="ECO:0000256" key="1">
    <source>
        <dbReference type="SAM" id="Coils"/>
    </source>
</evidence>
<dbReference type="Gene3D" id="1.10.260.40">
    <property type="entry name" value="lambda repressor-like DNA-binding domains"/>
    <property type="match status" value="1"/>
</dbReference>
<geneLocation type="plasmid" evidence="2 3">
    <name>pHALHY02</name>
</geneLocation>
<sequence>MVDKNKAQDKYARAKAVLKSLNVDQYALADKLGIKQGPVSLALNGKNEKTFLRIVALLEKEYGIIPTDIFDDPQTVSQGLQEQLAEIKADLRKVLEELEALRKEVRG</sequence>
<proteinExistence type="predicted"/>
<dbReference type="HOGENOM" id="CLU_2129959_0_0_10"/>
<feature type="coiled-coil region" evidence="1">
    <location>
        <begin position="77"/>
        <end position="104"/>
    </location>
</feature>
<dbReference type="AlphaFoldDB" id="F4L882"/>
<organism evidence="2 3">
    <name type="scientific">Haliscomenobacter hydrossis (strain ATCC 27775 / DSM 1100 / LMG 10767 / O)</name>
    <dbReference type="NCBI Taxonomy" id="760192"/>
    <lineage>
        <taxon>Bacteria</taxon>
        <taxon>Pseudomonadati</taxon>
        <taxon>Bacteroidota</taxon>
        <taxon>Saprospiria</taxon>
        <taxon>Saprospirales</taxon>
        <taxon>Haliscomenobacteraceae</taxon>
        <taxon>Haliscomenobacter</taxon>
    </lineage>
</organism>